<comment type="caution">
    <text evidence="2">The sequence shown here is derived from an EMBL/GenBank/DDBJ whole genome shotgun (WGS) entry which is preliminary data.</text>
</comment>
<reference evidence="2 3" key="1">
    <citation type="journal article" date="2022" name="bioRxiv">
        <title>Genomics of Preaxostyla Flagellates Illuminates Evolutionary Transitions and the Path Towards Mitochondrial Loss.</title>
        <authorList>
            <person name="Novak L.V.F."/>
            <person name="Treitli S.C."/>
            <person name="Pyrih J."/>
            <person name="Halakuc P."/>
            <person name="Pipaliya S.V."/>
            <person name="Vacek V."/>
            <person name="Brzon O."/>
            <person name="Soukal P."/>
            <person name="Eme L."/>
            <person name="Dacks J.B."/>
            <person name="Karnkowska A."/>
            <person name="Elias M."/>
            <person name="Hampl V."/>
        </authorList>
    </citation>
    <scope>NUCLEOTIDE SEQUENCE [LARGE SCALE GENOMIC DNA]</scope>
    <source>
        <strain evidence="2">NAU3</strain>
        <tissue evidence="2">Gut</tissue>
    </source>
</reference>
<evidence type="ECO:0000313" key="2">
    <source>
        <dbReference type="EMBL" id="KAK2941506.1"/>
    </source>
</evidence>
<protein>
    <submittedName>
        <fullName evidence="2">Uncharacterized protein</fullName>
    </submittedName>
</protein>
<keyword evidence="1" id="KW-0812">Transmembrane</keyword>
<keyword evidence="1" id="KW-0472">Membrane</keyword>
<sequence>MVGPAIDRADWCWNTHTNSINIHAPMSLQSHPISICLNHPHRPRTSEDSVHHIPFRHHKTRQIVQILAVFDPCSVAAHALPLAFPLPSPHSVLRVLEVIHSKRQHICIRVSYSGLILSPFLMCPQIVPRRPSSPALHDALVAWLLVALIVIIIIVHPTQLLAERACLKGGTSTRLLVPTASLAHRPSHSPPQSTRPTSALQWQLPHSTRGSVGVLLHSPPLASTQPSSPPCEIRQLTDMSSADVANVNSKHLLVLAALRLRGTVRNAHTSDARQALPRLSIQPSTPILLSHRSIIVECGRADVTQLLGRPFQTPLAESALLSSPPQPTTSVLPCKCDVRTTLPHLCIIVRHEFISSIAGSRSKLLLRRRLSRTACLWKALHRWMDDNKTWKFVLFVIIW</sequence>
<dbReference type="EMBL" id="JARBJD010000495">
    <property type="protein sequence ID" value="KAK2941506.1"/>
    <property type="molecule type" value="Genomic_DNA"/>
</dbReference>
<gene>
    <name evidence="2" type="ORF">BLNAU_23579</name>
</gene>
<proteinExistence type="predicted"/>
<organism evidence="2 3">
    <name type="scientific">Blattamonas nauphoetae</name>
    <dbReference type="NCBI Taxonomy" id="2049346"/>
    <lineage>
        <taxon>Eukaryota</taxon>
        <taxon>Metamonada</taxon>
        <taxon>Preaxostyla</taxon>
        <taxon>Oxymonadida</taxon>
        <taxon>Blattamonas</taxon>
    </lineage>
</organism>
<keyword evidence="1" id="KW-1133">Transmembrane helix</keyword>
<dbReference type="Proteomes" id="UP001281761">
    <property type="component" value="Unassembled WGS sequence"/>
</dbReference>
<accession>A0ABQ9WPU4</accession>
<evidence type="ECO:0000256" key="1">
    <source>
        <dbReference type="SAM" id="Phobius"/>
    </source>
</evidence>
<feature type="transmembrane region" description="Helical" evidence="1">
    <location>
        <begin position="139"/>
        <end position="158"/>
    </location>
</feature>
<evidence type="ECO:0000313" key="3">
    <source>
        <dbReference type="Proteomes" id="UP001281761"/>
    </source>
</evidence>
<keyword evidence="3" id="KW-1185">Reference proteome</keyword>
<name>A0ABQ9WPU4_9EUKA</name>